<accession>A0A8J2WK71</accession>
<dbReference type="PANTHER" id="PTHR20963:SF8">
    <property type="entry name" value="MULTIPLE INOSITOL POLYPHOSPHATE PHOSPHATASE 1"/>
    <property type="match status" value="1"/>
</dbReference>
<evidence type="ECO:0000313" key="4">
    <source>
        <dbReference type="EMBL" id="CAH0105634.1"/>
    </source>
</evidence>
<keyword evidence="2" id="KW-0732">Signal</keyword>
<dbReference type="GO" id="GO:0003993">
    <property type="term" value="F:acid phosphatase activity"/>
    <property type="evidence" value="ECO:0007669"/>
    <property type="project" value="TreeGrafter"/>
</dbReference>
<comment type="caution">
    <text evidence="4">The sequence shown here is derived from an EMBL/GenBank/DDBJ whole genome shotgun (WGS) entry which is preliminary data.</text>
</comment>
<dbReference type="OrthoDB" id="6509975at2759"/>
<protein>
    <submittedName>
        <fullName evidence="4">Uncharacterized protein</fullName>
    </submittedName>
</protein>
<dbReference type="PANTHER" id="PTHR20963">
    <property type="entry name" value="MULTIPLE INOSITOL POLYPHOSPHATE PHOSPHATASE-RELATED"/>
    <property type="match status" value="1"/>
</dbReference>
<dbReference type="GO" id="GO:0016020">
    <property type="term" value="C:membrane"/>
    <property type="evidence" value="ECO:0007669"/>
    <property type="project" value="UniProtKB-SubCell"/>
</dbReference>
<dbReference type="GO" id="GO:0052745">
    <property type="term" value="F:inositol phosphate phosphatase activity"/>
    <property type="evidence" value="ECO:0007669"/>
    <property type="project" value="TreeGrafter"/>
</dbReference>
<dbReference type="SUPFAM" id="SSF53254">
    <property type="entry name" value="Phosphoglycerate mutase-like"/>
    <property type="match status" value="1"/>
</dbReference>
<keyword evidence="3" id="KW-0472">Membrane</keyword>
<reference evidence="4" key="1">
    <citation type="submission" date="2021-11" db="EMBL/GenBank/DDBJ databases">
        <authorList>
            <person name="Schell T."/>
        </authorList>
    </citation>
    <scope>NUCLEOTIDE SEQUENCE</scope>
    <source>
        <strain evidence="4">M5</strain>
    </source>
</reference>
<name>A0A8J2WK71_9CRUS</name>
<dbReference type="Gene3D" id="3.40.50.1240">
    <property type="entry name" value="Phosphoglycerate mutase-like"/>
    <property type="match status" value="2"/>
</dbReference>
<dbReference type="AlphaFoldDB" id="A0A8J2WK71"/>
<keyword evidence="5" id="KW-1185">Reference proteome</keyword>
<comment type="subcellular location">
    <subcellularLocation>
        <location evidence="1">Membrane</location>
    </subcellularLocation>
</comment>
<organism evidence="4 5">
    <name type="scientific">Daphnia galeata</name>
    <dbReference type="NCBI Taxonomy" id="27404"/>
    <lineage>
        <taxon>Eukaryota</taxon>
        <taxon>Metazoa</taxon>
        <taxon>Ecdysozoa</taxon>
        <taxon>Arthropoda</taxon>
        <taxon>Crustacea</taxon>
        <taxon>Branchiopoda</taxon>
        <taxon>Diplostraca</taxon>
        <taxon>Cladocera</taxon>
        <taxon>Anomopoda</taxon>
        <taxon>Daphniidae</taxon>
        <taxon>Daphnia</taxon>
    </lineage>
</organism>
<sequence>MIDRLRGRSNVALFSRHGTRYPRNDPEPGGEDFRADQGREMELDALIQQMPILRDAVIQNHLSGRGELCAEDLQNLRDWTIDIPPELEEKLAPSGKEEMHDIGQRYTAPITRSEFTTASRAEKSCHHYAKGVLGNKEEDTIVYPIPIENDPLIQKFIEGPEVAATVSTVSKRLGFCCRYDKALYYGQLSPWCASLSNSDLLVLEYIDDLLYYYKDGYGYDINWMQACNPVVDVATYFNSIVLGSPYCAQLLARWGFYKDVMAPTASSFAFMSGRQWSTSRMQNFGVNMVSVLFRCELNAYKVQLYVNERLTHIPGCATDTCLFSEFAAIVQPIIETCDLDAICENPPAYVH</sequence>
<proteinExistence type="predicted"/>
<gene>
    <name evidence="4" type="ORF">DGAL_LOCUS8691</name>
</gene>
<dbReference type="Proteomes" id="UP000789390">
    <property type="component" value="Unassembled WGS sequence"/>
</dbReference>
<evidence type="ECO:0000256" key="1">
    <source>
        <dbReference type="ARBA" id="ARBA00004370"/>
    </source>
</evidence>
<evidence type="ECO:0000256" key="2">
    <source>
        <dbReference type="ARBA" id="ARBA00022729"/>
    </source>
</evidence>
<dbReference type="EMBL" id="CAKKLH010000190">
    <property type="protein sequence ID" value="CAH0105634.1"/>
    <property type="molecule type" value="Genomic_DNA"/>
</dbReference>
<evidence type="ECO:0000313" key="5">
    <source>
        <dbReference type="Proteomes" id="UP000789390"/>
    </source>
</evidence>
<evidence type="ECO:0000256" key="3">
    <source>
        <dbReference type="ARBA" id="ARBA00023136"/>
    </source>
</evidence>
<dbReference type="InterPro" id="IPR029033">
    <property type="entry name" value="His_PPase_superfam"/>
</dbReference>